<organism evidence="2 3">
    <name type="scientific">Cloeon dipterum</name>
    <dbReference type="NCBI Taxonomy" id="197152"/>
    <lineage>
        <taxon>Eukaryota</taxon>
        <taxon>Metazoa</taxon>
        <taxon>Ecdysozoa</taxon>
        <taxon>Arthropoda</taxon>
        <taxon>Hexapoda</taxon>
        <taxon>Insecta</taxon>
        <taxon>Pterygota</taxon>
        <taxon>Palaeoptera</taxon>
        <taxon>Ephemeroptera</taxon>
        <taxon>Pisciforma</taxon>
        <taxon>Baetidae</taxon>
        <taxon>Cloeon</taxon>
    </lineage>
</organism>
<dbReference type="Proteomes" id="UP000494165">
    <property type="component" value="Unassembled WGS sequence"/>
</dbReference>
<dbReference type="InterPro" id="IPR039794">
    <property type="entry name" value="Gtb1-like"/>
</dbReference>
<keyword evidence="3" id="KW-1185">Reference proteome</keyword>
<feature type="domain" description="Glucosidase II beta subunit N-terminal" evidence="1">
    <location>
        <begin position="72"/>
        <end position="181"/>
    </location>
</feature>
<dbReference type="GO" id="GO:0006491">
    <property type="term" value="P:N-glycan processing"/>
    <property type="evidence" value="ECO:0007669"/>
    <property type="project" value="TreeGrafter"/>
</dbReference>
<dbReference type="EMBL" id="CADEPI010000014">
    <property type="protein sequence ID" value="CAB3363948.1"/>
    <property type="molecule type" value="Genomic_DNA"/>
</dbReference>
<reference evidence="2 3" key="1">
    <citation type="submission" date="2020-04" db="EMBL/GenBank/DDBJ databases">
        <authorList>
            <person name="Alioto T."/>
            <person name="Alioto T."/>
            <person name="Gomez Garrido J."/>
        </authorList>
    </citation>
    <scope>NUCLEOTIDE SEQUENCE [LARGE SCALE GENOMIC DNA]</scope>
</reference>
<evidence type="ECO:0000259" key="1">
    <source>
        <dbReference type="Pfam" id="PF12999"/>
    </source>
</evidence>
<gene>
    <name evidence="2" type="ORF">CLODIP_2_CD06989</name>
</gene>
<proteinExistence type="predicted"/>
<dbReference type="PANTHER" id="PTHR12630:SF1">
    <property type="entry name" value="GLUCOSIDASE 2 SUBUNIT BETA"/>
    <property type="match status" value="1"/>
</dbReference>
<evidence type="ECO:0000313" key="2">
    <source>
        <dbReference type="EMBL" id="CAB3363948.1"/>
    </source>
</evidence>
<accession>A0A8S1BZ92</accession>
<dbReference type="GO" id="GO:0017177">
    <property type="term" value="C:glucosidase II complex"/>
    <property type="evidence" value="ECO:0007669"/>
    <property type="project" value="TreeGrafter"/>
</dbReference>
<name>A0A8S1BZ92_9INSE</name>
<dbReference type="AlphaFoldDB" id="A0A8S1BZ92"/>
<dbReference type="InterPro" id="IPR028146">
    <property type="entry name" value="PRKCSH_N"/>
</dbReference>
<dbReference type="Pfam" id="PF12999">
    <property type="entry name" value="PRKCSH-like"/>
    <property type="match status" value="1"/>
</dbReference>
<comment type="caution">
    <text evidence="2">The sequence shown here is derived from an EMBL/GenBank/DDBJ whole genome shotgun (WGS) entry which is preliminary data.</text>
</comment>
<dbReference type="PANTHER" id="PTHR12630">
    <property type="entry name" value="N-LINKED OLIGOSACCHARIDE PROCESSING"/>
    <property type="match status" value="1"/>
</dbReference>
<dbReference type="OrthoDB" id="28322at2759"/>
<evidence type="ECO:0000313" key="3">
    <source>
        <dbReference type="Proteomes" id="UP000494165"/>
    </source>
</evidence>
<protein>
    <recommendedName>
        <fullName evidence="1">Glucosidase II beta subunit N-terminal domain-containing protein</fullName>
    </recommendedName>
</protein>
<sequence length="209" mass="24293">MLISPPDSSPSLLFCMTISELDLSKNESTLQDQQAEMKPRHRKRWIRMKYVFEILDHAKQVYQNTLQEEVLQNFAIQKKINLLRGSRLQDTVHYKPTKEKQFKCIQSGLLIDYIKVNDDYCDCPRDGSDEPGTSACSENGRFYCTFHQRASKPDAWIPSGRVNDGICDCCDGSDEWQNITVPARLRFSEDDQRRFKVFQAPCTFKCFDD</sequence>